<accession>A0A9N8VMW4</accession>
<proteinExistence type="predicted"/>
<evidence type="ECO:0000256" key="7">
    <source>
        <dbReference type="ARBA" id="ARBA00023002"/>
    </source>
</evidence>
<keyword evidence="3 12" id="KW-0812">Transmembrane</keyword>
<dbReference type="EMBL" id="CAJVPJ010000028">
    <property type="protein sequence ID" value="CAG8460446.1"/>
    <property type="molecule type" value="Genomic_DNA"/>
</dbReference>
<feature type="region of interest" description="Disordered" evidence="11">
    <location>
        <begin position="219"/>
        <end position="244"/>
    </location>
</feature>
<evidence type="ECO:0000259" key="13">
    <source>
        <dbReference type="PROSITE" id="PS50255"/>
    </source>
</evidence>
<evidence type="ECO:0000256" key="12">
    <source>
        <dbReference type="SAM" id="Phobius"/>
    </source>
</evidence>
<evidence type="ECO:0000256" key="1">
    <source>
        <dbReference type="ARBA" id="ARBA00004477"/>
    </source>
</evidence>
<dbReference type="InterPro" id="IPR036400">
    <property type="entry name" value="Cyt_B5-like_heme/steroid_sf"/>
</dbReference>
<feature type="region of interest" description="Disordered" evidence="11">
    <location>
        <begin position="88"/>
        <end position="115"/>
    </location>
</feature>
<evidence type="ECO:0000256" key="3">
    <source>
        <dbReference type="ARBA" id="ARBA00022692"/>
    </source>
</evidence>
<dbReference type="GO" id="GO:0006631">
    <property type="term" value="P:fatty acid metabolic process"/>
    <property type="evidence" value="ECO:0007669"/>
    <property type="project" value="TreeGrafter"/>
</dbReference>
<dbReference type="GO" id="GO:0080132">
    <property type="term" value="F:fatty acid 2-hydroxylase activity"/>
    <property type="evidence" value="ECO:0007669"/>
    <property type="project" value="InterPro"/>
</dbReference>
<feature type="transmembrane region" description="Helical" evidence="12">
    <location>
        <begin position="390"/>
        <end position="407"/>
    </location>
</feature>
<comment type="subcellular location">
    <subcellularLocation>
        <location evidence="1">Endoplasmic reticulum membrane</location>
        <topology evidence="1">Multi-pass membrane protein</topology>
    </subcellularLocation>
</comment>
<dbReference type="GO" id="GO:0046872">
    <property type="term" value="F:metal ion binding"/>
    <property type="evidence" value="ECO:0007669"/>
    <property type="project" value="UniProtKB-KW"/>
</dbReference>
<dbReference type="PRINTS" id="PR00363">
    <property type="entry name" value="CYTOCHROMEB5"/>
</dbReference>
<dbReference type="SMART" id="SM01117">
    <property type="entry name" value="Cyt-b5"/>
    <property type="match status" value="1"/>
</dbReference>
<dbReference type="PROSITE" id="PS50255">
    <property type="entry name" value="CYTOCHROME_B5_2"/>
    <property type="match status" value="1"/>
</dbReference>
<feature type="transmembrane region" description="Helical" evidence="12">
    <location>
        <begin position="324"/>
        <end position="342"/>
    </location>
</feature>
<keyword evidence="9" id="KW-0443">Lipid metabolism</keyword>
<dbReference type="PANTHER" id="PTHR12863:SF1">
    <property type="entry name" value="FATTY ACID 2-HYDROXYLASE"/>
    <property type="match status" value="1"/>
</dbReference>
<dbReference type="SUPFAM" id="SSF55856">
    <property type="entry name" value="Cytochrome b5-like heme/steroid binding domain"/>
    <property type="match status" value="1"/>
</dbReference>
<evidence type="ECO:0000313" key="14">
    <source>
        <dbReference type="EMBL" id="CAG8460446.1"/>
    </source>
</evidence>
<keyword evidence="4" id="KW-0479">Metal-binding</keyword>
<keyword evidence="7" id="KW-0560">Oxidoreductase</keyword>
<dbReference type="InterPro" id="IPR001199">
    <property type="entry name" value="Cyt_B5-like_heme/steroid-bd"/>
</dbReference>
<evidence type="ECO:0000256" key="8">
    <source>
        <dbReference type="ARBA" id="ARBA00023004"/>
    </source>
</evidence>
<feature type="compositionally biased region" description="Basic and acidic residues" evidence="11">
    <location>
        <begin position="96"/>
        <end position="112"/>
    </location>
</feature>
<reference evidence="14" key="1">
    <citation type="submission" date="2021-06" db="EMBL/GenBank/DDBJ databases">
        <authorList>
            <person name="Kallberg Y."/>
            <person name="Tangrot J."/>
            <person name="Rosling A."/>
        </authorList>
    </citation>
    <scope>NUCLEOTIDE SEQUENCE</scope>
    <source>
        <strain evidence="14">IA702</strain>
    </source>
</reference>
<dbReference type="Gene3D" id="3.10.120.10">
    <property type="entry name" value="Cytochrome b5-like heme/steroid binding domain"/>
    <property type="match status" value="1"/>
</dbReference>
<comment type="caution">
    <text evidence="14">The sequence shown here is derived from an EMBL/GenBank/DDBJ whole genome shotgun (WGS) entry which is preliminary data.</text>
</comment>
<feature type="compositionally biased region" description="Polar residues" evidence="11">
    <location>
        <begin position="219"/>
        <end position="241"/>
    </location>
</feature>
<evidence type="ECO:0000256" key="10">
    <source>
        <dbReference type="ARBA" id="ARBA00023136"/>
    </source>
</evidence>
<gene>
    <name evidence="14" type="ORF">POCULU_LOCUS530</name>
</gene>
<evidence type="ECO:0000256" key="11">
    <source>
        <dbReference type="SAM" id="MobiDB-lite"/>
    </source>
</evidence>
<dbReference type="FunFam" id="3.10.120.10:FF:000007">
    <property type="entry name" value="Sulfite oxidase, mitochondrial"/>
    <property type="match status" value="1"/>
</dbReference>
<evidence type="ECO:0000256" key="9">
    <source>
        <dbReference type="ARBA" id="ARBA00023098"/>
    </source>
</evidence>
<keyword evidence="10 12" id="KW-0472">Membrane</keyword>
<dbReference type="PANTHER" id="PTHR12863">
    <property type="entry name" value="FATTY ACID HYDROXYLASE"/>
    <property type="match status" value="1"/>
</dbReference>
<keyword evidence="15" id="KW-1185">Reference proteome</keyword>
<keyword evidence="2" id="KW-0349">Heme</keyword>
<evidence type="ECO:0000256" key="2">
    <source>
        <dbReference type="ARBA" id="ARBA00022617"/>
    </source>
</evidence>
<sequence>MPARITRKYTHEEVSKHNIPSDLWLIHSNKVYDLTEFAADHPGGEHLIQRWGGKDVTDIMADLSSHAHSEMAYEVLAELCIGEVVDSAHEEEERENELKEEHTEKTQEKLDNETNLTRQSGISNLINEIEIRIRNADGRMEEKIHSAASNVKTEYDGGAIRDSIAFEASPSREIQTNGFSGSNTSTPYNITQYYTPNQGSLTFHSSSVSPVFLTPTNDSSFGSPMQTSTLNSVNLSRNSPGSPHPTSPVPFFDFSAPLVPQLLSSSITKSQYLSLLRNPTCLPFPIRLFRNPYLEFLSTAPWYIVLLIWVPWMGYHYKLAREGLGSLVLAAVLAGVYVWIIVERNAYKAFEWWEKERKEEDTLAIICHFAAKGIHSLVPTDKNHLVTPPIIGAIFFQPFLRLAYILLPRSMAHGLISGMMLGYITHELLHYYFHHATVENEHLQLMKIEHFECHHGKSKKKYYGILGGIF</sequence>
<name>A0A9N8VMW4_9GLOM</name>
<organism evidence="14 15">
    <name type="scientific">Paraglomus occultum</name>
    <dbReference type="NCBI Taxonomy" id="144539"/>
    <lineage>
        <taxon>Eukaryota</taxon>
        <taxon>Fungi</taxon>
        <taxon>Fungi incertae sedis</taxon>
        <taxon>Mucoromycota</taxon>
        <taxon>Glomeromycotina</taxon>
        <taxon>Glomeromycetes</taxon>
        <taxon>Paraglomerales</taxon>
        <taxon>Paraglomeraceae</taxon>
        <taxon>Paraglomus</taxon>
    </lineage>
</organism>
<feature type="domain" description="Cytochrome b5 heme-binding" evidence="13">
    <location>
        <begin position="6"/>
        <end position="85"/>
    </location>
</feature>
<keyword evidence="5" id="KW-0256">Endoplasmic reticulum</keyword>
<evidence type="ECO:0000256" key="5">
    <source>
        <dbReference type="ARBA" id="ARBA00022824"/>
    </source>
</evidence>
<dbReference type="AlphaFoldDB" id="A0A9N8VMW4"/>
<dbReference type="GO" id="GO:0005789">
    <property type="term" value="C:endoplasmic reticulum membrane"/>
    <property type="evidence" value="ECO:0007669"/>
    <property type="project" value="UniProtKB-SubCell"/>
</dbReference>
<dbReference type="OrthoDB" id="2204368at2759"/>
<dbReference type="InterPro" id="IPR014430">
    <property type="entry name" value="Scs7"/>
</dbReference>
<dbReference type="Proteomes" id="UP000789572">
    <property type="component" value="Unassembled WGS sequence"/>
</dbReference>
<keyword evidence="8" id="KW-0408">Iron</keyword>
<evidence type="ECO:0000313" key="15">
    <source>
        <dbReference type="Proteomes" id="UP000789572"/>
    </source>
</evidence>
<dbReference type="Pfam" id="PF00173">
    <property type="entry name" value="Cyt-b5"/>
    <property type="match status" value="1"/>
</dbReference>
<keyword evidence="6 12" id="KW-1133">Transmembrane helix</keyword>
<feature type="transmembrane region" description="Helical" evidence="12">
    <location>
        <begin position="293"/>
        <end position="312"/>
    </location>
</feature>
<evidence type="ECO:0000256" key="4">
    <source>
        <dbReference type="ARBA" id="ARBA00022723"/>
    </source>
</evidence>
<evidence type="ECO:0000256" key="6">
    <source>
        <dbReference type="ARBA" id="ARBA00022989"/>
    </source>
</evidence>
<protein>
    <submittedName>
        <fullName evidence="14">1244_t:CDS:1</fullName>
    </submittedName>
</protein>